<dbReference type="EMBL" id="JAZGQO010000003">
    <property type="protein sequence ID" value="KAK6189016.1"/>
    <property type="molecule type" value="Genomic_DNA"/>
</dbReference>
<protein>
    <submittedName>
        <fullName evidence="2">Uncharacterized protein</fullName>
    </submittedName>
</protein>
<dbReference type="Proteomes" id="UP001347796">
    <property type="component" value="Unassembled WGS sequence"/>
</dbReference>
<keyword evidence="3" id="KW-1185">Reference proteome</keyword>
<name>A0AAN8KDJ8_PATCE</name>
<gene>
    <name evidence="2" type="ORF">SNE40_005069</name>
</gene>
<keyword evidence="1" id="KW-0732">Signal</keyword>
<feature type="signal peptide" evidence="1">
    <location>
        <begin position="1"/>
        <end position="25"/>
    </location>
</feature>
<proteinExistence type="predicted"/>
<evidence type="ECO:0000313" key="2">
    <source>
        <dbReference type="EMBL" id="KAK6189016.1"/>
    </source>
</evidence>
<reference evidence="2 3" key="1">
    <citation type="submission" date="2024-01" db="EMBL/GenBank/DDBJ databases">
        <title>The genome of the rayed Mediterranean limpet Patella caerulea (Linnaeus, 1758).</title>
        <authorList>
            <person name="Anh-Thu Weber A."/>
            <person name="Halstead-Nussloch G."/>
        </authorList>
    </citation>
    <scope>NUCLEOTIDE SEQUENCE [LARGE SCALE GENOMIC DNA]</scope>
    <source>
        <strain evidence="2">AATW-2023a</strain>
        <tissue evidence="2">Whole specimen</tissue>
    </source>
</reference>
<dbReference type="AlphaFoldDB" id="A0AAN8KDJ8"/>
<organism evidence="2 3">
    <name type="scientific">Patella caerulea</name>
    <name type="common">Rayed Mediterranean limpet</name>
    <dbReference type="NCBI Taxonomy" id="87958"/>
    <lineage>
        <taxon>Eukaryota</taxon>
        <taxon>Metazoa</taxon>
        <taxon>Spiralia</taxon>
        <taxon>Lophotrochozoa</taxon>
        <taxon>Mollusca</taxon>
        <taxon>Gastropoda</taxon>
        <taxon>Patellogastropoda</taxon>
        <taxon>Patelloidea</taxon>
        <taxon>Patellidae</taxon>
        <taxon>Patella</taxon>
    </lineage>
</organism>
<evidence type="ECO:0000313" key="3">
    <source>
        <dbReference type="Proteomes" id="UP001347796"/>
    </source>
</evidence>
<accession>A0AAN8KDJ8</accession>
<sequence length="84" mass="8985">MLLGILLGTIALGLLIALIVDVTHQEQHPAPQAPAPLVDGQVEDQIAASESPNPGVFHDLTRTELLSLQKYLYSDKASDLNLVS</sequence>
<comment type="caution">
    <text evidence="2">The sequence shown here is derived from an EMBL/GenBank/DDBJ whole genome shotgun (WGS) entry which is preliminary data.</text>
</comment>
<feature type="chain" id="PRO_5042932707" evidence="1">
    <location>
        <begin position="26"/>
        <end position="84"/>
    </location>
</feature>
<evidence type="ECO:0000256" key="1">
    <source>
        <dbReference type="SAM" id="SignalP"/>
    </source>
</evidence>